<comment type="subcellular location">
    <subcellularLocation>
        <location evidence="1">Cell membrane</location>
    </subcellularLocation>
</comment>
<gene>
    <name evidence="7" type="ORF">EPJ80_01685</name>
</gene>
<organism evidence="7 8">
    <name type="scientific">Brachyspira aalborgi</name>
    <dbReference type="NCBI Taxonomy" id="29522"/>
    <lineage>
        <taxon>Bacteria</taxon>
        <taxon>Pseudomonadati</taxon>
        <taxon>Spirochaetota</taxon>
        <taxon>Spirochaetia</taxon>
        <taxon>Brachyspirales</taxon>
        <taxon>Brachyspiraceae</taxon>
        <taxon>Brachyspira</taxon>
    </lineage>
</organism>
<dbReference type="NCBIfam" id="TIGR04283">
    <property type="entry name" value="glyco_like_mftF"/>
    <property type="match status" value="1"/>
</dbReference>
<dbReference type="RefSeq" id="WP_147757639.1">
    <property type="nucleotide sequence ID" value="NZ_SAXT01000001.1"/>
</dbReference>
<dbReference type="GO" id="GO:0016757">
    <property type="term" value="F:glycosyltransferase activity"/>
    <property type="evidence" value="ECO:0007669"/>
    <property type="project" value="UniProtKB-KW"/>
</dbReference>
<evidence type="ECO:0000256" key="4">
    <source>
        <dbReference type="ARBA" id="ARBA00022679"/>
    </source>
</evidence>
<keyword evidence="4 7" id="KW-0808">Transferase</keyword>
<evidence type="ECO:0000313" key="7">
    <source>
        <dbReference type="EMBL" id="TXJ13479.1"/>
    </source>
</evidence>
<dbReference type="InterPro" id="IPR026461">
    <property type="entry name" value="Trfase_2_rSAM/seldom_assoc"/>
</dbReference>
<dbReference type="EMBL" id="SAXT01000001">
    <property type="protein sequence ID" value="TXJ13479.1"/>
    <property type="molecule type" value="Genomic_DNA"/>
</dbReference>
<feature type="domain" description="Glycosyltransferase 2-like" evidence="6">
    <location>
        <begin position="4"/>
        <end position="105"/>
    </location>
</feature>
<dbReference type="PANTHER" id="PTHR43646:SF2">
    <property type="entry name" value="GLYCOSYLTRANSFERASE 2-LIKE DOMAIN-CONTAINING PROTEIN"/>
    <property type="match status" value="1"/>
</dbReference>
<dbReference type="Gene3D" id="3.90.550.10">
    <property type="entry name" value="Spore Coat Polysaccharide Biosynthesis Protein SpsA, Chain A"/>
    <property type="match status" value="1"/>
</dbReference>
<evidence type="ECO:0000256" key="2">
    <source>
        <dbReference type="ARBA" id="ARBA00022475"/>
    </source>
</evidence>
<name>A0A5C8CJM8_9SPIR</name>
<evidence type="ECO:0000259" key="6">
    <source>
        <dbReference type="Pfam" id="PF00535"/>
    </source>
</evidence>
<dbReference type="CDD" id="cd02522">
    <property type="entry name" value="GT_2_like_a"/>
    <property type="match status" value="1"/>
</dbReference>
<dbReference type="AlphaFoldDB" id="A0A5C8CJM8"/>
<dbReference type="Proteomes" id="UP000325116">
    <property type="component" value="Unassembled WGS sequence"/>
</dbReference>
<evidence type="ECO:0000313" key="8">
    <source>
        <dbReference type="Proteomes" id="UP000325116"/>
    </source>
</evidence>
<dbReference type="SUPFAM" id="SSF53448">
    <property type="entry name" value="Nucleotide-diphospho-sugar transferases"/>
    <property type="match status" value="1"/>
</dbReference>
<protein>
    <submittedName>
        <fullName evidence="7">Glycosyltransferase</fullName>
    </submittedName>
</protein>
<dbReference type="InterPro" id="IPR001173">
    <property type="entry name" value="Glyco_trans_2-like"/>
</dbReference>
<sequence length="226" mass="25989">MAVSIIIPTLNEEENIENLLNNLKSLKGDFEVIFSDGGSLDKTVEIIKNFGDYKIIKSERGRAKQLNNGAKESNNDILLFLHADSIIEEDVLIKVENFIKNGNKAGCLKIKFDSKKIIMRLFAILSNLRVKYRNIAFGDQAIFIEKKLFEDIGMFDDIPIMEDYKLSIKLKNVFPIKYIDSYIISSSRRFEKNGIIKTALLMQKLQYMFRRGVSIDKIANIYNSMK</sequence>
<evidence type="ECO:0000256" key="5">
    <source>
        <dbReference type="ARBA" id="ARBA00023136"/>
    </source>
</evidence>
<reference evidence="7 8" key="1">
    <citation type="journal article" date="1992" name="Lakartidningen">
        <title>[Penicillin V and not amoxicillin is the first choice preparation in acute otitis].</title>
        <authorList>
            <person name="Kamme C."/>
            <person name="Lundgren K."/>
            <person name="Prellner K."/>
        </authorList>
    </citation>
    <scope>NUCLEOTIDE SEQUENCE [LARGE SCALE GENOMIC DNA]</scope>
    <source>
        <strain evidence="7 8">W1</strain>
    </source>
</reference>
<evidence type="ECO:0000256" key="1">
    <source>
        <dbReference type="ARBA" id="ARBA00004236"/>
    </source>
</evidence>
<accession>A0A5C8CJM8</accession>
<keyword evidence="3" id="KW-0328">Glycosyltransferase</keyword>
<keyword evidence="2" id="KW-1003">Cell membrane</keyword>
<keyword evidence="5" id="KW-0472">Membrane</keyword>
<dbReference type="Pfam" id="PF00535">
    <property type="entry name" value="Glycos_transf_2"/>
    <property type="match status" value="1"/>
</dbReference>
<dbReference type="InterPro" id="IPR029044">
    <property type="entry name" value="Nucleotide-diphossugar_trans"/>
</dbReference>
<dbReference type="GO" id="GO:0005886">
    <property type="term" value="C:plasma membrane"/>
    <property type="evidence" value="ECO:0007669"/>
    <property type="project" value="UniProtKB-SubCell"/>
</dbReference>
<evidence type="ECO:0000256" key="3">
    <source>
        <dbReference type="ARBA" id="ARBA00022676"/>
    </source>
</evidence>
<dbReference type="PANTHER" id="PTHR43646">
    <property type="entry name" value="GLYCOSYLTRANSFERASE"/>
    <property type="match status" value="1"/>
</dbReference>
<comment type="caution">
    <text evidence="7">The sequence shown here is derived from an EMBL/GenBank/DDBJ whole genome shotgun (WGS) entry which is preliminary data.</text>
</comment>
<proteinExistence type="predicted"/>